<dbReference type="InterPro" id="IPR024654">
    <property type="entry name" value="Calcineurin-like_PHP_lpxH"/>
</dbReference>
<dbReference type="EMBL" id="JAUSUG010000012">
    <property type="protein sequence ID" value="MDQ0255658.1"/>
    <property type="molecule type" value="Genomic_DNA"/>
</dbReference>
<name>A0ABT9ZWR2_9BACI</name>
<comment type="cofactor">
    <cofactor evidence="2">
        <name>a divalent metal cation</name>
        <dbReference type="ChEBI" id="CHEBI:60240"/>
    </cofactor>
</comment>
<proteinExistence type="inferred from homology"/>
<organism evidence="4 5">
    <name type="scientific">Evansella vedderi</name>
    <dbReference type="NCBI Taxonomy" id="38282"/>
    <lineage>
        <taxon>Bacteria</taxon>
        <taxon>Bacillati</taxon>
        <taxon>Bacillota</taxon>
        <taxon>Bacilli</taxon>
        <taxon>Bacillales</taxon>
        <taxon>Bacillaceae</taxon>
        <taxon>Evansella</taxon>
    </lineage>
</organism>
<evidence type="ECO:0000256" key="1">
    <source>
        <dbReference type="ARBA" id="ARBA00008950"/>
    </source>
</evidence>
<feature type="domain" description="Calcineurin-like phosphoesterase" evidence="3">
    <location>
        <begin position="1"/>
        <end position="149"/>
    </location>
</feature>
<dbReference type="EC" id="3.1.4.-" evidence="2"/>
<sequence length="163" mass="18760">MKIVVVSDTHIPKRAKELPQPRLRKLKTTDRIIHAGDWQTIDVFHQLSAFAPVDGVFGNVDREDIKKIMPEKKIITIKGWKIGIFHGHGDRKTTEKRAIEALYGEVDCVVFGHSHIPYLRYVKKTLLFNPGSPTDKRKNPFYSFGIFTIYDTIRAEHVFSSEI</sequence>
<evidence type="ECO:0000313" key="5">
    <source>
        <dbReference type="Proteomes" id="UP001230005"/>
    </source>
</evidence>
<comment type="similarity">
    <text evidence="1 2">Belongs to the metallophosphoesterase superfamily. YfcE family.</text>
</comment>
<evidence type="ECO:0000256" key="2">
    <source>
        <dbReference type="RuleBase" id="RU362039"/>
    </source>
</evidence>
<dbReference type="Gene3D" id="3.60.21.10">
    <property type="match status" value="1"/>
</dbReference>
<dbReference type="InterPro" id="IPR000979">
    <property type="entry name" value="Phosphodiesterase_MJ0936/Vps29"/>
</dbReference>
<evidence type="ECO:0000313" key="4">
    <source>
        <dbReference type="EMBL" id="MDQ0255658.1"/>
    </source>
</evidence>
<dbReference type="NCBIfam" id="TIGR00040">
    <property type="entry name" value="yfcE"/>
    <property type="match status" value="1"/>
</dbReference>
<comment type="caution">
    <text evidence="4">The sequence shown here is derived from an EMBL/GenBank/DDBJ whole genome shotgun (WGS) entry which is preliminary data.</text>
</comment>
<keyword evidence="2" id="KW-0479">Metal-binding</keyword>
<dbReference type="RefSeq" id="WP_307326708.1">
    <property type="nucleotide sequence ID" value="NZ_JAUSUG010000012.1"/>
</dbReference>
<reference evidence="4 5" key="1">
    <citation type="submission" date="2023-07" db="EMBL/GenBank/DDBJ databases">
        <title>Genomic Encyclopedia of Type Strains, Phase IV (KMG-IV): sequencing the most valuable type-strain genomes for metagenomic binning, comparative biology and taxonomic classification.</title>
        <authorList>
            <person name="Goeker M."/>
        </authorList>
    </citation>
    <scope>NUCLEOTIDE SEQUENCE [LARGE SCALE GENOMIC DNA]</scope>
    <source>
        <strain evidence="4 5">DSM 9768</strain>
    </source>
</reference>
<gene>
    <name evidence="4" type="ORF">J2S74_003040</name>
</gene>
<accession>A0ABT9ZWR2</accession>
<dbReference type="SUPFAM" id="SSF56300">
    <property type="entry name" value="Metallo-dependent phosphatases"/>
    <property type="match status" value="1"/>
</dbReference>
<keyword evidence="5" id="KW-1185">Reference proteome</keyword>
<dbReference type="PANTHER" id="PTHR11124">
    <property type="entry name" value="VACUOLAR SORTING PROTEIN VPS29"/>
    <property type="match status" value="1"/>
</dbReference>
<protein>
    <recommendedName>
        <fullName evidence="2">Phosphoesterase</fullName>
        <ecNumber evidence="2">3.1.4.-</ecNumber>
    </recommendedName>
</protein>
<evidence type="ECO:0000259" key="3">
    <source>
        <dbReference type="Pfam" id="PF12850"/>
    </source>
</evidence>
<dbReference type="Pfam" id="PF12850">
    <property type="entry name" value="Metallophos_2"/>
    <property type="match status" value="1"/>
</dbReference>
<dbReference type="InterPro" id="IPR029052">
    <property type="entry name" value="Metallo-depent_PP-like"/>
</dbReference>
<dbReference type="Proteomes" id="UP001230005">
    <property type="component" value="Unassembled WGS sequence"/>
</dbReference>